<protein>
    <recommendedName>
        <fullName evidence="2">DUF5858 domain-containing protein</fullName>
    </recommendedName>
</protein>
<dbReference type="Pfam" id="PF19176">
    <property type="entry name" value="DUF5858"/>
    <property type="match status" value="1"/>
</dbReference>
<sequence length="145" mass="16986">MELCLSEINKFADEVEKNIGTKWVFYQTFSKAKKYVVITSDLTKLSAEIKVEQGEENVRWFWKEKKAVGYVSATREECLKRVNKDITNSQTYQLIMVRKELQKMNSNFERLLTLFSDGVELSPNNSEKMSERSEHFSGLVKEQKE</sequence>
<proteinExistence type="predicted"/>
<accession>A0AA96IZB7</accession>
<organism evidence="3">
    <name type="scientific">Marseillevirus sp</name>
    <dbReference type="NCBI Taxonomy" id="2809551"/>
    <lineage>
        <taxon>Viruses</taxon>
        <taxon>Varidnaviria</taxon>
        <taxon>Bamfordvirae</taxon>
        <taxon>Nucleocytoviricota</taxon>
        <taxon>Megaviricetes</taxon>
        <taxon>Pimascovirales</taxon>
        <taxon>Pimascovirales incertae sedis</taxon>
        <taxon>Marseilleviridae</taxon>
        <taxon>Marseillevirus</taxon>
    </lineage>
</organism>
<reference evidence="3" key="1">
    <citation type="submission" date="2023-07" db="EMBL/GenBank/DDBJ databases">
        <authorList>
            <person name="Xia Y."/>
        </authorList>
    </citation>
    <scope>NUCLEOTIDE SEQUENCE</scope>
    <source>
        <strain evidence="3">E</strain>
    </source>
</reference>
<dbReference type="EMBL" id="OR343189">
    <property type="protein sequence ID" value="WNL50474.1"/>
    <property type="molecule type" value="Genomic_DNA"/>
</dbReference>
<evidence type="ECO:0000256" key="1">
    <source>
        <dbReference type="SAM" id="MobiDB-lite"/>
    </source>
</evidence>
<evidence type="ECO:0000313" key="3">
    <source>
        <dbReference type="EMBL" id="WNL50474.1"/>
    </source>
</evidence>
<evidence type="ECO:0000259" key="2">
    <source>
        <dbReference type="Pfam" id="PF19176"/>
    </source>
</evidence>
<feature type="compositionally biased region" description="Basic and acidic residues" evidence="1">
    <location>
        <begin position="128"/>
        <end position="145"/>
    </location>
</feature>
<gene>
    <name evidence="3" type="ORF">MarDSR_435</name>
</gene>
<name>A0AA96IZB7_9VIRU</name>
<dbReference type="InterPro" id="IPR043873">
    <property type="entry name" value="DUF5858"/>
</dbReference>
<feature type="region of interest" description="Disordered" evidence="1">
    <location>
        <begin position="123"/>
        <end position="145"/>
    </location>
</feature>
<feature type="domain" description="DUF5858" evidence="2">
    <location>
        <begin position="75"/>
        <end position="136"/>
    </location>
</feature>